<feature type="domain" description="Transposase IS200-like" evidence="1">
    <location>
        <begin position="8"/>
        <end position="130"/>
    </location>
</feature>
<dbReference type="Proteomes" id="UP000293562">
    <property type="component" value="Unassembled WGS sequence"/>
</dbReference>
<dbReference type="RefSeq" id="WP_130305769.1">
    <property type="nucleotide sequence ID" value="NZ_SHKN01000001.1"/>
</dbReference>
<dbReference type="InterPro" id="IPR036515">
    <property type="entry name" value="Transposase_17_sf"/>
</dbReference>
<dbReference type="GO" id="GO:0003677">
    <property type="term" value="F:DNA binding"/>
    <property type="evidence" value="ECO:0007669"/>
    <property type="project" value="InterPro"/>
</dbReference>
<dbReference type="OrthoDB" id="9788881at2"/>
<dbReference type="GO" id="GO:0006313">
    <property type="term" value="P:DNA transposition"/>
    <property type="evidence" value="ECO:0007669"/>
    <property type="project" value="InterPro"/>
</dbReference>
<sequence length="193" mass="23179">MQTIDTLEAGRYYHIYNRGINGCNLFTEEDNYTYFLNLYEKYINLIADTFAWVLMPNHFHLLVRIKDVDEIDLSGLKPPHQYFSNLFNAYTKAFNKRNKRHGALFERPFKRKIIEDESYLMQLVLYIHNNPVHHDFCSNPAEYGWSSYLTCLSLKPTRLNRNETLEWFDDEVNFKYMHNKAVETMQLEEWLGI</sequence>
<accession>A0A4Q7VI91</accession>
<dbReference type="InterPro" id="IPR002686">
    <property type="entry name" value="Transposase_17"/>
</dbReference>
<dbReference type="SUPFAM" id="SSF143422">
    <property type="entry name" value="Transposase IS200-like"/>
    <property type="match status" value="1"/>
</dbReference>
<protein>
    <submittedName>
        <fullName evidence="2">Transposase IS200 family protein</fullName>
    </submittedName>
</protein>
<organism evidence="2 3">
    <name type="scientific">Ancylomarina subtilis</name>
    <dbReference type="NCBI Taxonomy" id="1639035"/>
    <lineage>
        <taxon>Bacteria</taxon>
        <taxon>Pseudomonadati</taxon>
        <taxon>Bacteroidota</taxon>
        <taxon>Bacteroidia</taxon>
        <taxon>Marinilabiliales</taxon>
        <taxon>Marinifilaceae</taxon>
        <taxon>Ancylomarina</taxon>
    </lineage>
</organism>
<gene>
    <name evidence="2" type="ORF">EV201_0470</name>
</gene>
<dbReference type="GO" id="GO:0004803">
    <property type="term" value="F:transposase activity"/>
    <property type="evidence" value="ECO:0007669"/>
    <property type="project" value="InterPro"/>
</dbReference>
<reference evidence="2 3" key="1">
    <citation type="submission" date="2019-02" db="EMBL/GenBank/DDBJ databases">
        <title>Genomic Encyclopedia of Type Strains, Phase IV (KMG-IV): sequencing the most valuable type-strain genomes for metagenomic binning, comparative biology and taxonomic classification.</title>
        <authorList>
            <person name="Goeker M."/>
        </authorList>
    </citation>
    <scope>NUCLEOTIDE SEQUENCE [LARGE SCALE GENOMIC DNA]</scope>
    <source>
        <strain evidence="2 3">DSM 28825</strain>
    </source>
</reference>
<dbReference type="PANTHER" id="PTHR34322:SF2">
    <property type="entry name" value="TRANSPOSASE IS200-LIKE DOMAIN-CONTAINING PROTEIN"/>
    <property type="match status" value="1"/>
</dbReference>
<dbReference type="Gene3D" id="3.30.70.1290">
    <property type="entry name" value="Transposase IS200-like"/>
    <property type="match status" value="1"/>
</dbReference>
<name>A0A4Q7VI91_9BACT</name>
<comment type="caution">
    <text evidence="2">The sequence shown here is derived from an EMBL/GenBank/DDBJ whole genome shotgun (WGS) entry which is preliminary data.</text>
</comment>
<evidence type="ECO:0000259" key="1">
    <source>
        <dbReference type="SMART" id="SM01321"/>
    </source>
</evidence>
<dbReference type="PANTHER" id="PTHR34322">
    <property type="entry name" value="TRANSPOSASE, Y1_TNP DOMAIN-CONTAINING"/>
    <property type="match status" value="1"/>
</dbReference>
<dbReference type="SMART" id="SM01321">
    <property type="entry name" value="Y1_Tnp"/>
    <property type="match status" value="1"/>
</dbReference>
<dbReference type="EMBL" id="SHKN01000001">
    <property type="protein sequence ID" value="RZT95842.1"/>
    <property type="molecule type" value="Genomic_DNA"/>
</dbReference>
<proteinExistence type="predicted"/>
<evidence type="ECO:0000313" key="3">
    <source>
        <dbReference type="Proteomes" id="UP000293562"/>
    </source>
</evidence>
<evidence type="ECO:0000313" key="2">
    <source>
        <dbReference type="EMBL" id="RZT95842.1"/>
    </source>
</evidence>
<dbReference type="AlphaFoldDB" id="A0A4Q7VI91"/>
<keyword evidence="3" id="KW-1185">Reference proteome</keyword>